<sequence length="185" mass="20267">MTLVEALNGPVSHIQSCVIPPSPATPCDVDNSHSFPFVKETSEKGISLQQVKVLTANSVTDEGENPVYIEMDTTKITSDRPLSILVDETSSFGKPSLNRTTSSPSTMSHGSYALTVTEKDEVDEIQENHQLRSDDQDMKTEAVASESDHRSMSHTTVPRSSSMPTRVTVLNRKGARNMENSSEDR</sequence>
<feature type="compositionally biased region" description="Basic and acidic residues" evidence="1">
    <location>
        <begin position="126"/>
        <end position="151"/>
    </location>
</feature>
<feature type="compositionally biased region" description="Polar residues" evidence="1">
    <location>
        <begin position="153"/>
        <end position="165"/>
    </location>
</feature>
<feature type="region of interest" description="Disordered" evidence="1">
    <location>
        <begin position="123"/>
        <end position="185"/>
    </location>
</feature>
<name>A0ABD6EKN3_9BILA</name>
<dbReference type="EMBL" id="JBGFUD010004654">
    <property type="protein sequence ID" value="MFH4979801.1"/>
    <property type="molecule type" value="Genomic_DNA"/>
</dbReference>
<protein>
    <submittedName>
        <fullName evidence="2">Uncharacterized protein</fullName>
    </submittedName>
</protein>
<comment type="caution">
    <text evidence="2">The sequence shown here is derived from an EMBL/GenBank/DDBJ whole genome shotgun (WGS) entry which is preliminary data.</text>
</comment>
<organism evidence="2 3">
    <name type="scientific">Gnathostoma spinigerum</name>
    <dbReference type="NCBI Taxonomy" id="75299"/>
    <lineage>
        <taxon>Eukaryota</taxon>
        <taxon>Metazoa</taxon>
        <taxon>Ecdysozoa</taxon>
        <taxon>Nematoda</taxon>
        <taxon>Chromadorea</taxon>
        <taxon>Rhabditida</taxon>
        <taxon>Spirurina</taxon>
        <taxon>Gnathostomatomorpha</taxon>
        <taxon>Gnathostomatoidea</taxon>
        <taxon>Gnathostomatidae</taxon>
        <taxon>Gnathostoma</taxon>
    </lineage>
</organism>
<evidence type="ECO:0000313" key="3">
    <source>
        <dbReference type="Proteomes" id="UP001608902"/>
    </source>
</evidence>
<dbReference type="AlphaFoldDB" id="A0ABD6EKN3"/>
<gene>
    <name evidence="2" type="ORF">AB6A40_006510</name>
</gene>
<dbReference type="Proteomes" id="UP001608902">
    <property type="component" value="Unassembled WGS sequence"/>
</dbReference>
<evidence type="ECO:0000313" key="2">
    <source>
        <dbReference type="EMBL" id="MFH4979801.1"/>
    </source>
</evidence>
<proteinExistence type="predicted"/>
<feature type="region of interest" description="Disordered" evidence="1">
    <location>
        <begin position="90"/>
        <end position="109"/>
    </location>
</feature>
<keyword evidence="3" id="KW-1185">Reference proteome</keyword>
<evidence type="ECO:0000256" key="1">
    <source>
        <dbReference type="SAM" id="MobiDB-lite"/>
    </source>
</evidence>
<reference evidence="2 3" key="1">
    <citation type="submission" date="2024-08" db="EMBL/GenBank/DDBJ databases">
        <title>Gnathostoma spinigerum genome.</title>
        <authorList>
            <person name="Gonzalez-Bertolin B."/>
            <person name="Monzon S."/>
            <person name="Zaballos A."/>
            <person name="Jimenez P."/>
            <person name="Dekumyoy P."/>
            <person name="Varona S."/>
            <person name="Cuesta I."/>
            <person name="Sumanam S."/>
            <person name="Adisakwattana P."/>
            <person name="Gasser R.B."/>
            <person name="Hernandez-Gonzalez A."/>
            <person name="Young N.D."/>
            <person name="Perteguer M.J."/>
        </authorList>
    </citation>
    <scope>NUCLEOTIDE SEQUENCE [LARGE SCALE GENOMIC DNA]</scope>
    <source>
        <strain evidence="2">AL3</strain>
        <tissue evidence="2">Liver</tissue>
    </source>
</reference>
<accession>A0ABD6EKN3</accession>